<evidence type="ECO:0000256" key="1">
    <source>
        <dbReference type="SAM" id="Phobius"/>
    </source>
</evidence>
<gene>
    <name evidence="2" type="ORF">NB231_06001</name>
</gene>
<dbReference type="Proteomes" id="UP000003374">
    <property type="component" value="Unassembled WGS sequence"/>
</dbReference>
<keyword evidence="1" id="KW-0812">Transmembrane</keyword>
<feature type="transmembrane region" description="Helical" evidence="1">
    <location>
        <begin position="20"/>
        <end position="43"/>
    </location>
</feature>
<name>A4BQR7_9GAMM</name>
<proteinExistence type="predicted"/>
<keyword evidence="3" id="KW-1185">Reference proteome</keyword>
<evidence type="ECO:0000313" key="2">
    <source>
        <dbReference type="EMBL" id="EAR21917.1"/>
    </source>
</evidence>
<comment type="caution">
    <text evidence="2">The sequence shown here is derived from an EMBL/GenBank/DDBJ whole genome shotgun (WGS) entry which is preliminary data.</text>
</comment>
<organism evidence="2 3">
    <name type="scientific">Nitrococcus mobilis Nb-231</name>
    <dbReference type="NCBI Taxonomy" id="314278"/>
    <lineage>
        <taxon>Bacteria</taxon>
        <taxon>Pseudomonadati</taxon>
        <taxon>Pseudomonadota</taxon>
        <taxon>Gammaproteobacteria</taxon>
        <taxon>Chromatiales</taxon>
        <taxon>Ectothiorhodospiraceae</taxon>
        <taxon>Nitrococcus</taxon>
    </lineage>
</organism>
<dbReference type="eggNOG" id="COG1999">
    <property type="taxonomic scope" value="Bacteria"/>
</dbReference>
<dbReference type="RefSeq" id="WP_005000533.1">
    <property type="nucleotide sequence ID" value="NZ_CH672427.1"/>
</dbReference>
<protein>
    <recommendedName>
        <fullName evidence="4">Transmembrane protein</fullName>
    </recommendedName>
</protein>
<dbReference type="HOGENOM" id="CLU_109681_0_0_6"/>
<accession>A4BQR7</accession>
<dbReference type="STRING" id="314278.NB231_06001"/>
<reference evidence="2 3" key="1">
    <citation type="submission" date="2006-02" db="EMBL/GenBank/DDBJ databases">
        <authorList>
            <person name="Waterbury J."/>
            <person name="Ferriera S."/>
            <person name="Johnson J."/>
            <person name="Kravitz S."/>
            <person name="Halpern A."/>
            <person name="Remington K."/>
            <person name="Beeson K."/>
            <person name="Tran B."/>
            <person name="Rogers Y.-H."/>
            <person name="Friedman R."/>
            <person name="Venter J.C."/>
        </authorList>
    </citation>
    <scope>NUCLEOTIDE SEQUENCE [LARGE SCALE GENOMIC DNA]</scope>
    <source>
        <strain evidence="2 3">Nb-231</strain>
    </source>
</reference>
<dbReference type="AlphaFoldDB" id="A4BQR7"/>
<dbReference type="OrthoDB" id="9785445at2"/>
<evidence type="ECO:0008006" key="4">
    <source>
        <dbReference type="Google" id="ProtNLM"/>
    </source>
</evidence>
<keyword evidence="1" id="KW-0472">Membrane</keyword>
<keyword evidence="1" id="KW-1133">Transmembrane helix</keyword>
<evidence type="ECO:0000313" key="3">
    <source>
        <dbReference type="Proteomes" id="UP000003374"/>
    </source>
</evidence>
<dbReference type="EMBL" id="AAOF01000005">
    <property type="protein sequence ID" value="EAR21917.1"/>
    <property type="molecule type" value="Genomic_DNA"/>
</dbReference>
<sequence length="214" mass="23632">MTTDIESTSGQGRRRARMQILIIAGLFAAPMLLAWLLFTMGLWPSGTTNHGKLIQPPQAMASSDWTTRSGTPFGRADLLGYWNLLLVVDGRCERVCLESLDLLRRLRLALGANADRVHLLLLQPHGAPAPDLPKVSQPVVFELLAPNPRIASLLAKRAGTAEGGTGVFIIDYRAFNMMTYPVPFDGSGMLDDMEHLLRVSNRQVERNQQQSQDL</sequence>